<dbReference type="EMBL" id="JAUSVO010000003">
    <property type="protein sequence ID" value="MDQ0437970.1"/>
    <property type="molecule type" value="Genomic_DNA"/>
</dbReference>
<keyword evidence="2" id="KW-1185">Reference proteome</keyword>
<accession>A0ABU0H6Q5</accession>
<dbReference type="Proteomes" id="UP001241603">
    <property type="component" value="Unassembled WGS sequence"/>
</dbReference>
<evidence type="ECO:0000313" key="2">
    <source>
        <dbReference type="Proteomes" id="UP001241603"/>
    </source>
</evidence>
<protein>
    <submittedName>
        <fullName evidence="1">Uncharacterized protein</fullName>
    </submittedName>
</protein>
<gene>
    <name evidence="1" type="ORF">QO014_002362</name>
</gene>
<reference evidence="1 2" key="1">
    <citation type="submission" date="2023-07" db="EMBL/GenBank/DDBJ databases">
        <title>Genomic Encyclopedia of Type Strains, Phase IV (KMG-IV): sequencing the most valuable type-strain genomes for metagenomic binning, comparative biology and taxonomic classification.</title>
        <authorList>
            <person name="Goeker M."/>
        </authorList>
    </citation>
    <scope>NUCLEOTIDE SEQUENCE [LARGE SCALE GENOMIC DNA]</scope>
    <source>
        <strain evidence="1 2">B6-8</strain>
    </source>
</reference>
<evidence type="ECO:0000313" key="1">
    <source>
        <dbReference type="EMBL" id="MDQ0437970.1"/>
    </source>
</evidence>
<name>A0ABU0H6Q5_9HYPH</name>
<dbReference type="RefSeq" id="WP_266348895.1">
    <property type="nucleotide sequence ID" value="NZ_JAPKNG010000003.1"/>
</dbReference>
<comment type="caution">
    <text evidence="1">The sequence shown here is derived from an EMBL/GenBank/DDBJ whole genome shotgun (WGS) entry which is preliminary data.</text>
</comment>
<sequence>MIVAILVLILFAILFPGFLRGVFVVLALIVLFAVGSTHHAAASELPIVDVDRACSWRFDDNRYAYNRCISIEQATYNMLVGLWPNLSGEIRAQASGMIGRLMDEHNPYVYQNTYDLVLMLIDQQAIKDQLTAPKRQFQP</sequence>
<organism evidence="1 2">
    <name type="scientific">Kaistia dalseonensis</name>
    <dbReference type="NCBI Taxonomy" id="410840"/>
    <lineage>
        <taxon>Bacteria</taxon>
        <taxon>Pseudomonadati</taxon>
        <taxon>Pseudomonadota</taxon>
        <taxon>Alphaproteobacteria</taxon>
        <taxon>Hyphomicrobiales</taxon>
        <taxon>Kaistiaceae</taxon>
        <taxon>Kaistia</taxon>
    </lineage>
</organism>
<proteinExistence type="predicted"/>